<dbReference type="InterPro" id="IPR029039">
    <property type="entry name" value="Flavoprotein-like_sf"/>
</dbReference>
<organism evidence="3 4">
    <name type="scientific">Knoellia remsis</name>
    <dbReference type="NCBI Taxonomy" id="407159"/>
    <lineage>
        <taxon>Bacteria</taxon>
        <taxon>Bacillati</taxon>
        <taxon>Actinomycetota</taxon>
        <taxon>Actinomycetes</taxon>
        <taxon>Micrococcales</taxon>
        <taxon>Intrasporangiaceae</taxon>
        <taxon>Knoellia</taxon>
    </lineage>
</organism>
<evidence type="ECO:0000313" key="4">
    <source>
        <dbReference type="Proteomes" id="UP000237822"/>
    </source>
</evidence>
<dbReference type="InterPro" id="IPR005025">
    <property type="entry name" value="FMN_Rdtase-like_dom"/>
</dbReference>
<dbReference type="Proteomes" id="UP000237822">
    <property type="component" value="Unassembled WGS sequence"/>
</dbReference>
<keyword evidence="4" id="KW-1185">Reference proteome</keyword>
<sequence>MTPAPADSTTSASPTSSSSDHRLTALALTCSLKPSPEPSSTDLLAQQVLDALERHDVSGELVRVVDHDVKPGVDADMGDGDDWPALREKMLAADILVLATPTWLGQHSSVCQRVLERLDAELSDTDDEGRLRTYGKVGCAVVVGNEDGAHHISAVLFQGLDDVGFTIPAGGVTYWNGEAMHKTDYQDLGSTPDVTAETTKTLAANAAHLARLLKDQPYPPA</sequence>
<protein>
    <submittedName>
        <fullName evidence="3">Multimeric flavodoxin WrbA</fullName>
    </submittedName>
</protein>
<feature type="region of interest" description="Disordered" evidence="1">
    <location>
        <begin position="1"/>
        <end position="21"/>
    </location>
</feature>
<dbReference type="Pfam" id="PF03358">
    <property type="entry name" value="FMN_red"/>
    <property type="match status" value="1"/>
</dbReference>
<name>A0A2T0UA07_9MICO</name>
<evidence type="ECO:0000313" key="3">
    <source>
        <dbReference type="EMBL" id="PRY54698.1"/>
    </source>
</evidence>
<accession>A0A2T0UA07</accession>
<dbReference type="EMBL" id="PVTI01000024">
    <property type="protein sequence ID" value="PRY54698.1"/>
    <property type="molecule type" value="Genomic_DNA"/>
</dbReference>
<feature type="compositionally biased region" description="Low complexity" evidence="1">
    <location>
        <begin position="1"/>
        <end position="18"/>
    </location>
</feature>
<dbReference type="OrthoDB" id="8853249at2"/>
<comment type="caution">
    <text evidence="3">The sequence shown here is derived from an EMBL/GenBank/DDBJ whole genome shotgun (WGS) entry which is preliminary data.</text>
</comment>
<dbReference type="SUPFAM" id="SSF52218">
    <property type="entry name" value="Flavoproteins"/>
    <property type="match status" value="1"/>
</dbReference>
<dbReference type="Gene3D" id="3.40.50.360">
    <property type="match status" value="1"/>
</dbReference>
<reference evidence="3 4" key="1">
    <citation type="submission" date="2018-03" db="EMBL/GenBank/DDBJ databases">
        <title>Genomic Encyclopedia of Archaeal and Bacterial Type Strains, Phase II (KMG-II): from individual species to whole genera.</title>
        <authorList>
            <person name="Goeker M."/>
        </authorList>
    </citation>
    <scope>NUCLEOTIDE SEQUENCE [LARGE SCALE GENOMIC DNA]</scope>
    <source>
        <strain evidence="3 4">ATCC BAA-1496</strain>
    </source>
</reference>
<feature type="domain" description="NADPH-dependent FMN reductase-like" evidence="2">
    <location>
        <begin position="26"/>
        <end position="170"/>
    </location>
</feature>
<dbReference type="GO" id="GO:0016491">
    <property type="term" value="F:oxidoreductase activity"/>
    <property type="evidence" value="ECO:0007669"/>
    <property type="project" value="InterPro"/>
</dbReference>
<dbReference type="AlphaFoldDB" id="A0A2T0UA07"/>
<evidence type="ECO:0000259" key="2">
    <source>
        <dbReference type="Pfam" id="PF03358"/>
    </source>
</evidence>
<proteinExistence type="predicted"/>
<evidence type="ECO:0000256" key="1">
    <source>
        <dbReference type="SAM" id="MobiDB-lite"/>
    </source>
</evidence>
<gene>
    <name evidence="3" type="ORF">BCF74_12432</name>
</gene>